<dbReference type="PANTHER" id="PTHR42760:SF135">
    <property type="entry name" value="BLL7886 PROTEIN"/>
    <property type="match status" value="1"/>
</dbReference>
<organism evidence="3 4">
    <name type="scientific">Microvirga puerhi</name>
    <dbReference type="NCBI Taxonomy" id="2876078"/>
    <lineage>
        <taxon>Bacteria</taxon>
        <taxon>Pseudomonadati</taxon>
        <taxon>Pseudomonadota</taxon>
        <taxon>Alphaproteobacteria</taxon>
        <taxon>Hyphomicrobiales</taxon>
        <taxon>Methylobacteriaceae</taxon>
        <taxon>Microvirga</taxon>
    </lineage>
</organism>
<dbReference type="InterPro" id="IPR020904">
    <property type="entry name" value="Sc_DH/Rdtase_CS"/>
</dbReference>
<accession>A0ABS7VVT7</accession>
<dbReference type="EMBL" id="JAIRBM010000031">
    <property type="protein sequence ID" value="MBZ6079299.1"/>
    <property type="molecule type" value="Genomic_DNA"/>
</dbReference>
<dbReference type="PANTHER" id="PTHR42760">
    <property type="entry name" value="SHORT-CHAIN DEHYDROGENASES/REDUCTASES FAMILY MEMBER"/>
    <property type="match status" value="1"/>
</dbReference>
<dbReference type="InterPro" id="IPR036291">
    <property type="entry name" value="NAD(P)-bd_dom_sf"/>
</dbReference>
<dbReference type="PRINTS" id="PR00081">
    <property type="entry name" value="GDHRDH"/>
</dbReference>
<evidence type="ECO:0000313" key="4">
    <source>
        <dbReference type="Proteomes" id="UP000704176"/>
    </source>
</evidence>
<protein>
    <submittedName>
        <fullName evidence="3">SDR family oxidoreductase</fullName>
    </submittedName>
</protein>
<name>A0ABS7VVT7_9HYPH</name>
<dbReference type="SMART" id="SM00822">
    <property type="entry name" value="PKS_KR"/>
    <property type="match status" value="1"/>
</dbReference>
<comment type="caution">
    <text evidence="3">The sequence shown here is derived from an EMBL/GenBank/DDBJ whole genome shotgun (WGS) entry which is preliminary data.</text>
</comment>
<feature type="domain" description="Ketoreductase" evidence="2">
    <location>
        <begin position="9"/>
        <end position="188"/>
    </location>
</feature>
<reference evidence="3 4" key="1">
    <citation type="submission" date="2021-09" db="EMBL/GenBank/DDBJ databases">
        <title>The complete genome sequence of a new microorganism.</title>
        <authorList>
            <person name="Zi Z."/>
        </authorList>
    </citation>
    <scope>NUCLEOTIDE SEQUENCE [LARGE SCALE GENOMIC DNA]</scope>
    <source>
        <strain evidence="3 4">WGZ8</strain>
    </source>
</reference>
<dbReference type="Gene3D" id="3.40.50.720">
    <property type="entry name" value="NAD(P)-binding Rossmann-like Domain"/>
    <property type="match status" value="1"/>
</dbReference>
<keyword evidence="4" id="KW-1185">Reference proteome</keyword>
<evidence type="ECO:0000259" key="2">
    <source>
        <dbReference type="SMART" id="SM00822"/>
    </source>
</evidence>
<gene>
    <name evidence="3" type="ORF">K9B37_23890</name>
</gene>
<dbReference type="PROSITE" id="PS00061">
    <property type="entry name" value="ADH_SHORT"/>
    <property type="match status" value="1"/>
</dbReference>
<dbReference type="InterPro" id="IPR002347">
    <property type="entry name" value="SDR_fam"/>
</dbReference>
<evidence type="ECO:0000313" key="3">
    <source>
        <dbReference type="EMBL" id="MBZ6079299.1"/>
    </source>
</evidence>
<dbReference type="Pfam" id="PF13561">
    <property type="entry name" value="adh_short_C2"/>
    <property type="match status" value="1"/>
</dbReference>
<dbReference type="Proteomes" id="UP000704176">
    <property type="component" value="Unassembled WGS sequence"/>
</dbReference>
<evidence type="ECO:0000256" key="1">
    <source>
        <dbReference type="ARBA" id="ARBA00006484"/>
    </source>
</evidence>
<proteinExistence type="inferred from homology"/>
<dbReference type="InterPro" id="IPR057326">
    <property type="entry name" value="KR_dom"/>
</dbReference>
<dbReference type="PRINTS" id="PR00080">
    <property type="entry name" value="SDRFAMILY"/>
</dbReference>
<sequence>MSLRRFDGKVVLVTGAASGIGRATALRLAAEGGSLILADSNEGGAAEVAVGIAETFHRPAQAIPYDAADTVACRRMVDRALAVHGRLDVLINNAGIYRRGHFAKTSAEDWAMMMRVNLDSVFHITQQAVPALLEMRGNVVSTASTAALTGIAYAVPYAAAKAGVIAMTKSLATEYAPFGLRFNAICPGRVLTNVSVGVAAVAEADPALLVRGPRLGTKLAGADPEDLAGAYAYLASDDAAFVTGSVLTVDGGLTVG</sequence>
<comment type="similarity">
    <text evidence="1">Belongs to the short-chain dehydrogenases/reductases (SDR) family.</text>
</comment>
<dbReference type="SUPFAM" id="SSF51735">
    <property type="entry name" value="NAD(P)-binding Rossmann-fold domains"/>
    <property type="match status" value="1"/>
</dbReference>